<feature type="region of interest" description="Disordered" evidence="7">
    <location>
        <begin position="372"/>
        <end position="391"/>
    </location>
</feature>
<dbReference type="Gene3D" id="2.30.30.490">
    <property type="match status" value="1"/>
</dbReference>
<keyword evidence="5" id="KW-0804">Transcription</keyword>
<keyword evidence="6" id="KW-0539">Nucleus</keyword>
<feature type="region of interest" description="Disordered" evidence="7">
    <location>
        <begin position="398"/>
        <end position="493"/>
    </location>
</feature>
<keyword evidence="3" id="KW-0156">Chromatin regulator</keyword>
<feature type="compositionally biased region" description="Polar residues" evidence="7">
    <location>
        <begin position="221"/>
        <end position="242"/>
    </location>
</feature>
<feature type="compositionally biased region" description="Low complexity" evidence="7">
    <location>
        <begin position="14"/>
        <end position="27"/>
    </location>
</feature>
<dbReference type="InterPro" id="IPR001025">
    <property type="entry name" value="BAH_dom"/>
</dbReference>
<dbReference type="PANTHER" id="PTHR16062:SF19">
    <property type="entry name" value="PROTEIN POLYBROMO-1"/>
    <property type="match status" value="1"/>
</dbReference>
<accession>A0A9W7YK34</accession>
<dbReference type="Pfam" id="PF01426">
    <property type="entry name" value="BAH"/>
    <property type="match status" value="1"/>
</dbReference>
<keyword evidence="10" id="KW-1185">Reference proteome</keyword>
<evidence type="ECO:0000256" key="3">
    <source>
        <dbReference type="ARBA" id="ARBA00022853"/>
    </source>
</evidence>
<evidence type="ECO:0000256" key="5">
    <source>
        <dbReference type="ARBA" id="ARBA00023163"/>
    </source>
</evidence>
<evidence type="ECO:0000313" key="10">
    <source>
        <dbReference type="Proteomes" id="UP001143981"/>
    </source>
</evidence>
<dbReference type="GO" id="GO:0003682">
    <property type="term" value="F:chromatin binding"/>
    <property type="evidence" value="ECO:0007669"/>
    <property type="project" value="InterPro"/>
</dbReference>
<protein>
    <recommendedName>
        <fullName evidence="8">BAH domain-containing protein</fullName>
    </recommendedName>
</protein>
<gene>
    <name evidence="9" type="ORF">LPJ61_000204</name>
</gene>
<dbReference type="EMBL" id="JANBOI010000004">
    <property type="protein sequence ID" value="KAJ1736061.1"/>
    <property type="molecule type" value="Genomic_DNA"/>
</dbReference>
<proteinExistence type="predicted"/>
<dbReference type="GO" id="GO:0006338">
    <property type="term" value="P:chromatin remodeling"/>
    <property type="evidence" value="ECO:0007669"/>
    <property type="project" value="InterPro"/>
</dbReference>
<dbReference type="InterPro" id="IPR043151">
    <property type="entry name" value="BAH_sf"/>
</dbReference>
<feature type="region of interest" description="Disordered" evidence="7">
    <location>
        <begin position="1"/>
        <end position="27"/>
    </location>
</feature>
<dbReference type="OrthoDB" id="1742084at2759"/>
<evidence type="ECO:0000256" key="6">
    <source>
        <dbReference type="ARBA" id="ARBA00023242"/>
    </source>
</evidence>
<evidence type="ECO:0000259" key="8">
    <source>
        <dbReference type="PROSITE" id="PS51038"/>
    </source>
</evidence>
<sequence>MSSVSSADPGTPGSQGAAAAGGAEGQEALGSVEHRGRVYHVGDHVILEDADNTSGTNETELEAVGHIHGIQRAVQSGAVTVTVVWYMYPQLTPHPAYMEFYQDSLLRTFRQTTVPVERITGVCYVVSPSDAMAGHPAEWKDGERIFVCDLRFVDRGAFIQKLKGRNRGYWPESMDDARREMLTAMVRWPDGQRVLDKMPVTVQSGDDDAGQTPQTRRTTRLTSVPNSTNGATPHSGQDASMLSPSTPTPTPAAVHAQLLAYQQMLSQSQLSTEMGVPGQAPQPLSFMPPAAAAGQAPLSPFQKHQQQALGASFPPGSLSMAGMPYPQPSSPMSPVTPLQPGFTPKRRGRPPKNKQLIERRAMEDAAAAMAAAAAAASGQQPGPSPISPVSAMHRQAPGAYVNTGRPPPLSPLSASSIGSRNGTPSSGALGMSTSRGPFGSTQVLAMRGQPGATAAQTTSLHQHQQHQQQHHQHQQQQVQQPPAHPPPGTLQANMLRATPIPYGSASTEPQLPKAVVDMFPTVNGNIRWFATAPVRQSETDGVYHSQEYLGWRQHQQSSSCDV</sequence>
<comment type="caution">
    <text evidence="9">The sequence shown here is derived from an EMBL/GenBank/DDBJ whole genome shotgun (WGS) entry which is preliminary data.</text>
</comment>
<feature type="region of interest" description="Disordered" evidence="7">
    <location>
        <begin position="326"/>
        <end position="352"/>
    </location>
</feature>
<dbReference type="PANTHER" id="PTHR16062">
    <property type="entry name" value="SWI/SNF-RELATED"/>
    <property type="match status" value="1"/>
</dbReference>
<evidence type="ECO:0000256" key="4">
    <source>
        <dbReference type="ARBA" id="ARBA00023015"/>
    </source>
</evidence>
<organism evidence="9 10">
    <name type="scientific">Coemansia biformis</name>
    <dbReference type="NCBI Taxonomy" id="1286918"/>
    <lineage>
        <taxon>Eukaryota</taxon>
        <taxon>Fungi</taxon>
        <taxon>Fungi incertae sedis</taxon>
        <taxon>Zoopagomycota</taxon>
        <taxon>Kickxellomycotina</taxon>
        <taxon>Kickxellomycetes</taxon>
        <taxon>Kickxellales</taxon>
        <taxon>Kickxellaceae</taxon>
        <taxon>Coemansia</taxon>
    </lineage>
</organism>
<feature type="compositionally biased region" description="Polar residues" evidence="7">
    <location>
        <begin position="417"/>
        <end position="443"/>
    </location>
</feature>
<dbReference type="PROSITE" id="PS51038">
    <property type="entry name" value="BAH"/>
    <property type="match status" value="1"/>
</dbReference>
<evidence type="ECO:0000256" key="7">
    <source>
        <dbReference type="SAM" id="MobiDB-lite"/>
    </source>
</evidence>
<reference evidence="9" key="1">
    <citation type="submission" date="2022-07" db="EMBL/GenBank/DDBJ databases">
        <title>Phylogenomic reconstructions and comparative analyses of Kickxellomycotina fungi.</title>
        <authorList>
            <person name="Reynolds N.K."/>
            <person name="Stajich J.E."/>
            <person name="Barry K."/>
            <person name="Grigoriev I.V."/>
            <person name="Crous P."/>
            <person name="Smith M.E."/>
        </authorList>
    </citation>
    <scope>NUCLEOTIDE SEQUENCE</scope>
    <source>
        <strain evidence="9">BCRC 34381</strain>
    </source>
</reference>
<evidence type="ECO:0000256" key="2">
    <source>
        <dbReference type="ARBA" id="ARBA00022737"/>
    </source>
</evidence>
<name>A0A9W7YK34_9FUNG</name>
<dbReference type="GO" id="GO:0016586">
    <property type="term" value="C:RSC-type complex"/>
    <property type="evidence" value="ECO:0007669"/>
    <property type="project" value="InterPro"/>
</dbReference>
<dbReference type="Proteomes" id="UP001143981">
    <property type="component" value="Unassembled WGS sequence"/>
</dbReference>
<feature type="region of interest" description="Disordered" evidence="7">
    <location>
        <begin position="200"/>
        <end position="251"/>
    </location>
</feature>
<dbReference type="InterPro" id="IPR037382">
    <property type="entry name" value="Rsc/polybromo"/>
</dbReference>
<feature type="domain" description="BAH" evidence="8">
    <location>
        <begin position="37"/>
        <end position="163"/>
    </location>
</feature>
<evidence type="ECO:0000256" key="1">
    <source>
        <dbReference type="ARBA" id="ARBA00004123"/>
    </source>
</evidence>
<keyword evidence="2" id="KW-0677">Repeat</keyword>
<feature type="compositionally biased region" description="Low complexity" evidence="7">
    <location>
        <begin position="372"/>
        <end position="381"/>
    </location>
</feature>
<dbReference type="GO" id="GO:0006368">
    <property type="term" value="P:transcription elongation by RNA polymerase II"/>
    <property type="evidence" value="ECO:0007669"/>
    <property type="project" value="TreeGrafter"/>
</dbReference>
<dbReference type="AlphaFoldDB" id="A0A9W7YK34"/>
<evidence type="ECO:0000313" key="9">
    <source>
        <dbReference type="EMBL" id="KAJ1736061.1"/>
    </source>
</evidence>
<comment type="subcellular location">
    <subcellularLocation>
        <location evidence="1">Nucleus</location>
    </subcellularLocation>
</comment>
<keyword evidence="4" id="KW-0805">Transcription regulation</keyword>